<keyword evidence="2" id="KW-0812">Transmembrane</keyword>
<dbReference type="RefSeq" id="WP_226025735.1">
    <property type="nucleotide sequence ID" value="NZ_BAABIV010000021.1"/>
</dbReference>
<feature type="transmembrane region" description="Helical" evidence="2">
    <location>
        <begin position="114"/>
        <end position="133"/>
    </location>
</feature>
<evidence type="ECO:0000313" key="4">
    <source>
        <dbReference type="Proteomes" id="UP001500610"/>
    </source>
</evidence>
<proteinExistence type="predicted"/>
<keyword evidence="2" id="KW-1133">Transmembrane helix</keyword>
<keyword evidence="4" id="KW-1185">Reference proteome</keyword>
<feature type="transmembrane region" description="Helical" evidence="2">
    <location>
        <begin position="145"/>
        <end position="164"/>
    </location>
</feature>
<feature type="transmembrane region" description="Helical" evidence="2">
    <location>
        <begin position="66"/>
        <end position="89"/>
    </location>
</feature>
<protein>
    <recommendedName>
        <fullName evidence="5">Integral membrane protein</fullName>
    </recommendedName>
</protein>
<evidence type="ECO:0000256" key="2">
    <source>
        <dbReference type="SAM" id="Phobius"/>
    </source>
</evidence>
<comment type="caution">
    <text evidence="3">The sequence shown here is derived from an EMBL/GenBank/DDBJ whole genome shotgun (WGS) entry which is preliminary data.</text>
</comment>
<evidence type="ECO:0000313" key="3">
    <source>
        <dbReference type="EMBL" id="GAA4998011.1"/>
    </source>
</evidence>
<keyword evidence="2" id="KW-0472">Membrane</keyword>
<dbReference type="EMBL" id="BAABIV010000021">
    <property type="protein sequence ID" value="GAA4998011.1"/>
    <property type="molecule type" value="Genomic_DNA"/>
</dbReference>
<reference evidence="4" key="1">
    <citation type="journal article" date="2019" name="Int. J. Syst. Evol. Microbiol.">
        <title>The Global Catalogue of Microorganisms (GCM) 10K type strain sequencing project: providing services to taxonomists for standard genome sequencing and annotation.</title>
        <authorList>
            <consortium name="The Broad Institute Genomics Platform"/>
            <consortium name="The Broad Institute Genome Sequencing Center for Infectious Disease"/>
            <person name="Wu L."/>
            <person name="Ma J."/>
        </authorList>
    </citation>
    <scope>NUCLEOTIDE SEQUENCE [LARGE SCALE GENOMIC DNA]</scope>
    <source>
        <strain evidence="4">JCM 17657</strain>
    </source>
</reference>
<dbReference type="Proteomes" id="UP001500610">
    <property type="component" value="Unassembled WGS sequence"/>
</dbReference>
<name>A0ABP9IHA5_9ACTN</name>
<feature type="region of interest" description="Disordered" evidence="1">
    <location>
        <begin position="1"/>
        <end position="38"/>
    </location>
</feature>
<gene>
    <name evidence="3" type="ORF">GCM10023257_46300</name>
</gene>
<accession>A0ABP9IHA5</accession>
<dbReference type="SUPFAM" id="SSF81995">
    <property type="entry name" value="beta-sandwich domain of Sec23/24"/>
    <property type="match status" value="1"/>
</dbReference>
<feature type="transmembrane region" description="Helical" evidence="2">
    <location>
        <begin position="170"/>
        <end position="189"/>
    </location>
</feature>
<organism evidence="3 4">
    <name type="scientific">Streptomyces hyderabadensis</name>
    <dbReference type="NCBI Taxonomy" id="598549"/>
    <lineage>
        <taxon>Bacteria</taxon>
        <taxon>Bacillati</taxon>
        <taxon>Actinomycetota</taxon>
        <taxon>Actinomycetes</taxon>
        <taxon>Kitasatosporales</taxon>
        <taxon>Streptomycetaceae</taxon>
        <taxon>Streptomyces</taxon>
    </lineage>
</organism>
<feature type="compositionally biased region" description="Low complexity" evidence="1">
    <location>
        <begin position="19"/>
        <end position="38"/>
    </location>
</feature>
<sequence>MSFGDPNNPYGPPQGGQGQQPNYGYPQQQPQGQPGYGYPQAPPVSAGYGYPAAPTSMPGTVSAARVMLWVIFGLQLVGVALFAISAASVDAAKNDDALKDDAAFQQLADYSSGMLWGLVAFSLVWGVFALVLAIKVGSGGNGLRITTMIFAIITAILGLYPFILVGLVHTVLAILVAVFVGNSNGAAWYKRPRY</sequence>
<evidence type="ECO:0008006" key="5">
    <source>
        <dbReference type="Google" id="ProtNLM"/>
    </source>
</evidence>
<evidence type="ECO:0000256" key="1">
    <source>
        <dbReference type="SAM" id="MobiDB-lite"/>
    </source>
</evidence>